<organism evidence="3 4">
    <name type="scientific">Vibrio palustris</name>
    <dbReference type="NCBI Taxonomy" id="1918946"/>
    <lineage>
        <taxon>Bacteria</taxon>
        <taxon>Pseudomonadati</taxon>
        <taxon>Pseudomonadota</taxon>
        <taxon>Gammaproteobacteria</taxon>
        <taxon>Vibrionales</taxon>
        <taxon>Vibrionaceae</taxon>
        <taxon>Vibrio</taxon>
    </lineage>
</organism>
<keyword evidence="2" id="KW-0560">Oxidoreductase</keyword>
<dbReference type="Pfam" id="PF00106">
    <property type="entry name" value="adh_short"/>
    <property type="match status" value="1"/>
</dbReference>
<dbReference type="SUPFAM" id="SSF51735">
    <property type="entry name" value="NAD(P)-binding Rossmann-fold domains"/>
    <property type="match status" value="1"/>
</dbReference>
<dbReference type="InterPro" id="IPR036291">
    <property type="entry name" value="NAD(P)-bd_dom_sf"/>
</dbReference>
<accession>A0A1R4B0H0</accession>
<evidence type="ECO:0000313" key="4">
    <source>
        <dbReference type="Proteomes" id="UP000189475"/>
    </source>
</evidence>
<keyword evidence="4" id="KW-1185">Reference proteome</keyword>
<dbReference type="RefSeq" id="WP_077311686.1">
    <property type="nucleotide sequence ID" value="NZ_AP024887.1"/>
</dbReference>
<dbReference type="OrthoDB" id="5918124at2"/>
<dbReference type="EMBL" id="FUFT01000001">
    <property type="protein sequence ID" value="SJL82412.1"/>
    <property type="molecule type" value="Genomic_DNA"/>
</dbReference>
<dbReference type="AlphaFoldDB" id="A0A1R4B0H0"/>
<dbReference type="PANTHER" id="PTHR43639">
    <property type="entry name" value="OXIDOREDUCTASE, SHORT-CHAIN DEHYDROGENASE/REDUCTASE FAMILY (AFU_ORTHOLOGUE AFUA_5G02870)"/>
    <property type="match status" value="1"/>
</dbReference>
<name>A0A1R4B0H0_9VIBR</name>
<dbReference type="PANTHER" id="PTHR43639:SF1">
    <property type="entry name" value="SHORT-CHAIN DEHYDROGENASE_REDUCTASE FAMILY PROTEIN"/>
    <property type="match status" value="1"/>
</dbReference>
<proteinExistence type="inferred from homology"/>
<dbReference type="STRING" id="1918946.VPAL9027_00337"/>
<gene>
    <name evidence="3" type="ORF">VPAL9027_00337</name>
</gene>
<evidence type="ECO:0000256" key="2">
    <source>
        <dbReference type="ARBA" id="ARBA00023002"/>
    </source>
</evidence>
<protein>
    <submittedName>
        <fullName evidence="3">Short chain dehydrogenase</fullName>
    </submittedName>
</protein>
<dbReference type="GO" id="GO:0016491">
    <property type="term" value="F:oxidoreductase activity"/>
    <property type="evidence" value="ECO:0007669"/>
    <property type="project" value="UniProtKB-KW"/>
</dbReference>
<reference evidence="3 4" key="1">
    <citation type="submission" date="2017-02" db="EMBL/GenBank/DDBJ databases">
        <authorList>
            <person name="Peterson S.W."/>
        </authorList>
    </citation>
    <scope>NUCLEOTIDE SEQUENCE [LARGE SCALE GENOMIC DNA]</scope>
    <source>
        <strain evidence="3 4">CECT 9027</strain>
    </source>
</reference>
<sequence>MKIQDAVVLITSAGSLMGRMLSQHYAELGAKLVLCDHQAELLVQTHTLCHSLKAPAIAYTLSATPTNDIDALLAYIEHTYKQAPDILINHWPNSPPPSLLAASEHTDAFLTQWGIMTNNFFVFGQRCAERMRKSNSQGVIINTVSFNRVSDAHAIESTSSMLTGFTQSWAKELMPYNIRVGGVIPHLQEEPHHSNDYAELTRHTEYIVTNDYFSGRVVTT</sequence>
<dbReference type="CDD" id="cd05233">
    <property type="entry name" value="SDR_c"/>
    <property type="match status" value="1"/>
</dbReference>
<dbReference type="NCBIfam" id="NF006464">
    <property type="entry name" value="PRK08862.1"/>
    <property type="match status" value="1"/>
</dbReference>
<dbReference type="Proteomes" id="UP000189475">
    <property type="component" value="Unassembled WGS sequence"/>
</dbReference>
<dbReference type="InterPro" id="IPR002347">
    <property type="entry name" value="SDR_fam"/>
</dbReference>
<dbReference type="Gene3D" id="3.40.50.720">
    <property type="entry name" value="NAD(P)-binding Rossmann-like Domain"/>
    <property type="match status" value="1"/>
</dbReference>
<evidence type="ECO:0000256" key="1">
    <source>
        <dbReference type="ARBA" id="ARBA00006484"/>
    </source>
</evidence>
<evidence type="ECO:0000313" key="3">
    <source>
        <dbReference type="EMBL" id="SJL82412.1"/>
    </source>
</evidence>
<comment type="similarity">
    <text evidence="1">Belongs to the short-chain dehydrogenases/reductases (SDR) family.</text>
</comment>